<organism evidence="2 3">
    <name type="scientific">Algimonas porphyrae</name>
    <dbReference type="NCBI Taxonomy" id="1128113"/>
    <lineage>
        <taxon>Bacteria</taxon>
        <taxon>Pseudomonadati</taxon>
        <taxon>Pseudomonadota</taxon>
        <taxon>Alphaproteobacteria</taxon>
        <taxon>Maricaulales</taxon>
        <taxon>Robiginitomaculaceae</taxon>
        <taxon>Algimonas</taxon>
    </lineage>
</organism>
<evidence type="ECO:0000313" key="2">
    <source>
        <dbReference type="EMBL" id="GLQ19626.1"/>
    </source>
</evidence>
<feature type="region of interest" description="Disordered" evidence="1">
    <location>
        <begin position="45"/>
        <end position="94"/>
    </location>
</feature>
<dbReference type="EMBL" id="BSNJ01000001">
    <property type="protein sequence ID" value="GLQ19626.1"/>
    <property type="molecule type" value="Genomic_DNA"/>
</dbReference>
<proteinExistence type="predicted"/>
<reference evidence="2" key="2">
    <citation type="submission" date="2023-01" db="EMBL/GenBank/DDBJ databases">
        <title>Draft genome sequence of Algimonas porphyrae strain NBRC 108216.</title>
        <authorList>
            <person name="Sun Q."/>
            <person name="Mori K."/>
        </authorList>
    </citation>
    <scope>NUCLEOTIDE SEQUENCE</scope>
    <source>
        <strain evidence="2">NBRC 108216</strain>
    </source>
</reference>
<name>A0ABQ5UZ31_9PROT</name>
<accession>A0ABQ5UZ31</accession>
<comment type="caution">
    <text evidence="2">The sequence shown here is derived from an EMBL/GenBank/DDBJ whole genome shotgun (WGS) entry which is preliminary data.</text>
</comment>
<sequence length="94" mass="9941">MAGETNQAPRAGSVLRRNGTLKSPPVTGQSPRLVSLLMMRVQIKSDAGDRPRLEKGACLQTDPSKPPSPVMNAGDNEWGGAETMDCGPSRQIPA</sequence>
<dbReference type="Proteomes" id="UP001161390">
    <property type="component" value="Unassembled WGS sequence"/>
</dbReference>
<feature type="region of interest" description="Disordered" evidence="1">
    <location>
        <begin position="1"/>
        <end position="31"/>
    </location>
</feature>
<reference evidence="2" key="1">
    <citation type="journal article" date="2014" name="Int. J. Syst. Evol. Microbiol.">
        <title>Complete genome of a new Firmicutes species belonging to the dominant human colonic microbiota ('Ruminococcus bicirculans') reveals two chromosomes and a selective capacity to utilize plant glucans.</title>
        <authorList>
            <consortium name="NISC Comparative Sequencing Program"/>
            <person name="Wegmann U."/>
            <person name="Louis P."/>
            <person name="Goesmann A."/>
            <person name="Henrissat B."/>
            <person name="Duncan S.H."/>
            <person name="Flint H.J."/>
        </authorList>
    </citation>
    <scope>NUCLEOTIDE SEQUENCE</scope>
    <source>
        <strain evidence="2">NBRC 108216</strain>
    </source>
</reference>
<feature type="compositionally biased region" description="Basic and acidic residues" evidence="1">
    <location>
        <begin position="46"/>
        <end position="55"/>
    </location>
</feature>
<evidence type="ECO:0000256" key="1">
    <source>
        <dbReference type="SAM" id="MobiDB-lite"/>
    </source>
</evidence>
<keyword evidence="3" id="KW-1185">Reference proteome</keyword>
<evidence type="ECO:0000313" key="3">
    <source>
        <dbReference type="Proteomes" id="UP001161390"/>
    </source>
</evidence>
<protein>
    <submittedName>
        <fullName evidence="2">Uncharacterized protein</fullName>
    </submittedName>
</protein>
<gene>
    <name evidence="2" type="ORF">GCM10007854_05810</name>
</gene>